<dbReference type="RefSeq" id="WP_201275193.1">
    <property type="nucleotide sequence ID" value="NZ_JACVDA010000005.1"/>
</dbReference>
<name>A0ABS1C7W3_9FIRM</name>
<accession>A0ABS1C7W3</accession>
<reference evidence="2 3" key="1">
    <citation type="submission" date="2020-09" db="EMBL/GenBank/DDBJ databases">
        <title>Parvimonas S3374 sp. nov.</title>
        <authorList>
            <person name="Buhl M."/>
        </authorList>
    </citation>
    <scope>NUCLEOTIDE SEQUENCE [LARGE SCALE GENOMIC DNA]</scope>
    <source>
        <strain evidence="2 3">S3374</strain>
    </source>
</reference>
<gene>
    <name evidence="2" type="ORF">IBJ83_02540</name>
</gene>
<sequence length="102" mass="11770">MAKDKELYALADELYKCSEILKEISEKLKEVLESKTEVQKTEAEKELALEDVRAVLAEKSRNGFTKEIKEILEKHGVKKLSEVDPKEYYQLLKEVEVIGNAR</sequence>
<proteinExistence type="predicted"/>
<keyword evidence="3" id="KW-1185">Reference proteome</keyword>
<evidence type="ECO:0000313" key="3">
    <source>
        <dbReference type="Proteomes" id="UP000823123"/>
    </source>
</evidence>
<keyword evidence="1" id="KW-0175">Coiled coil</keyword>
<dbReference type="Proteomes" id="UP000823123">
    <property type="component" value="Unassembled WGS sequence"/>
</dbReference>
<evidence type="ECO:0000256" key="1">
    <source>
        <dbReference type="SAM" id="Coils"/>
    </source>
</evidence>
<comment type="caution">
    <text evidence="2">The sequence shown here is derived from an EMBL/GenBank/DDBJ whole genome shotgun (WGS) entry which is preliminary data.</text>
</comment>
<evidence type="ECO:0000313" key="2">
    <source>
        <dbReference type="EMBL" id="MBK1468194.1"/>
    </source>
</evidence>
<feature type="coiled-coil region" evidence="1">
    <location>
        <begin position="21"/>
        <end position="58"/>
    </location>
</feature>
<dbReference type="GO" id="GO:0016874">
    <property type="term" value="F:ligase activity"/>
    <property type="evidence" value="ECO:0007669"/>
    <property type="project" value="UniProtKB-KW"/>
</dbReference>
<dbReference type="EMBL" id="JACVDA010000005">
    <property type="protein sequence ID" value="MBK1468194.1"/>
    <property type="molecule type" value="Genomic_DNA"/>
</dbReference>
<organism evidence="2 3">
    <name type="scientific">Parvimonas parva</name>
    <dbReference type="NCBI Taxonomy" id="2769485"/>
    <lineage>
        <taxon>Bacteria</taxon>
        <taxon>Bacillati</taxon>
        <taxon>Bacillota</taxon>
        <taxon>Tissierellia</taxon>
        <taxon>Tissierellales</taxon>
        <taxon>Peptoniphilaceae</taxon>
        <taxon>Parvimonas</taxon>
    </lineage>
</organism>
<protein>
    <submittedName>
        <fullName evidence="2">DNA ligase</fullName>
    </submittedName>
</protein>
<keyword evidence="2" id="KW-0436">Ligase</keyword>